<dbReference type="Pfam" id="PF03918">
    <property type="entry name" value="CcmH"/>
    <property type="match status" value="1"/>
</dbReference>
<dbReference type="PROSITE" id="PS50005">
    <property type="entry name" value="TPR"/>
    <property type="match status" value="1"/>
</dbReference>
<evidence type="ECO:0000256" key="4">
    <source>
        <dbReference type="ARBA" id="ARBA00022729"/>
    </source>
</evidence>
<keyword evidence="7" id="KW-0812">Transmembrane</keyword>
<dbReference type="Gene3D" id="1.10.8.640">
    <property type="entry name" value="Cytochrome C biogenesis protein"/>
    <property type="match status" value="1"/>
</dbReference>
<dbReference type="InterPro" id="IPR011990">
    <property type="entry name" value="TPR-like_helical_dom_sf"/>
</dbReference>
<evidence type="ECO:0000256" key="7">
    <source>
        <dbReference type="RuleBase" id="RU364112"/>
    </source>
</evidence>
<dbReference type="GO" id="GO:0046872">
    <property type="term" value="F:metal ion binding"/>
    <property type="evidence" value="ECO:0007669"/>
    <property type="project" value="UniProtKB-KW"/>
</dbReference>
<dbReference type="AlphaFoldDB" id="A0A3L8PLQ5"/>
<evidence type="ECO:0000256" key="2">
    <source>
        <dbReference type="ARBA" id="ARBA00022617"/>
    </source>
</evidence>
<dbReference type="Gene3D" id="1.25.40.10">
    <property type="entry name" value="Tetratricopeptide repeat domain"/>
    <property type="match status" value="1"/>
</dbReference>
<keyword evidence="3 7" id="KW-0479">Metal-binding</keyword>
<dbReference type="PANTHER" id="PTHR47870">
    <property type="entry name" value="CYTOCHROME C-TYPE BIOGENESIS PROTEIN CCMH"/>
    <property type="match status" value="1"/>
</dbReference>
<feature type="transmembrane region" description="Helical" evidence="7">
    <location>
        <begin position="133"/>
        <end position="151"/>
    </location>
</feature>
<dbReference type="InterPro" id="IPR051263">
    <property type="entry name" value="C-type_cytochrome_biogenesis"/>
</dbReference>
<keyword evidence="7" id="KW-0472">Membrane</keyword>
<dbReference type="GO" id="GO:0005886">
    <property type="term" value="C:plasma membrane"/>
    <property type="evidence" value="ECO:0007669"/>
    <property type="project" value="TreeGrafter"/>
</dbReference>
<keyword evidence="11" id="KW-1185">Reference proteome</keyword>
<comment type="caution">
    <text evidence="10">The sequence shown here is derived from an EMBL/GenBank/DDBJ whole genome shotgun (WGS) entry which is preliminary data.</text>
</comment>
<name>A0A3L8PLQ5_9ACTN</name>
<comment type="function">
    <text evidence="7">Possible subunit of a heme lyase.</text>
</comment>
<evidence type="ECO:0000313" key="10">
    <source>
        <dbReference type="EMBL" id="RLV56281.1"/>
    </source>
</evidence>
<dbReference type="OrthoDB" id="9804975at2"/>
<dbReference type="InterPro" id="IPR038297">
    <property type="entry name" value="CcmH/CycL/NrfF/Ccl2_sf"/>
</dbReference>
<comment type="similarity">
    <text evidence="1 7">Belongs to the CcmH/CycL/Ccl2/NrfF family.</text>
</comment>
<keyword evidence="5 7" id="KW-0408">Iron</keyword>
<evidence type="ECO:0000259" key="9">
    <source>
        <dbReference type="Pfam" id="PF03918"/>
    </source>
</evidence>
<dbReference type="CDD" id="cd16378">
    <property type="entry name" value="CcmH_N"/>
    <property type="match status" value="1"/>
</dbReference>
<evidence type="ECO:0000313" key="11">
    <source>
        <dbReference type="Proteomes" id="UP000282515"/>
    </source>
</evidence>
<feature type="transmembrane region" description="Helical" evidence="7">
    <location>
        <begin position="106"/>
        <end position="123"/>
    </location>
</feature>
<dbReference type="Proteomes" id="UP000282515">
    <property type="component" value="Unassembled WGS sequence"/>
</dbReference>
<evidence type="ECO:0000256" key="8">
    <source>
        <dbReference type="SAM" id="MobiDB-lite"/>
    </source>
</evidence>
<evidence type="ECO:0000256" key="5">
    <source>
        <dbReference type="ARBA" id="ARBA00023004"/>
    </source>
</evidence>
<feature type="domain" description="CcmH/CycL/Ccl2/NrfF N-terminal" evidence="9">
    <location>
        <begin position="14"/>
        <end position="129"/>
    </location>
</feature>
<dbReference type="EMBL" id="RDBF01000004">
    <property type="protein sequence ID" value="RLV56281.1"/>
    <property type="molecule type" value="Genomic_DNA"/>
</dbReference>
<feature type="region of interest" description="Disordered" evidence="8">
    <location>
        <begin position="291"/>
        <end position="311"/>
    </location>
</feature>
<keyword evidence="6" id="KW-0802">TPR repeat</keyword>
<keyword evidence="7" id="KW-1133">Transmembrane helix</keyword>
<accession>A0A3L8PLQ5</accession>
<reference evidence="10 11" key="1">
    <citation type="submission" date="2018-10" db="EMBL/GenBank/DDBJ databases">
        <title>Aeromicrobium sp. 9W16Y-2 whole genome shotgun sequence.</title>
        <authorList>
            <person name="Li F."/>
        </authorList>
    </citation>
    <scope>NUCLEOTIDE SEQUENCE [LARGE SCALE GENOMIC DNA]</scope>
    <source>
        <strain evidence="10 11">9W16Y-2</strain>
    </source>
</reference>
<dbReference type="SUPFAM" id="SSF48452">
    <property type="entry name" value="TPR-like"/>
    <property type="match status" value="1"/>
</dbReference>
<evidence type="ECO:0000256" key="1">
    <source>
        <dbReference type="ARBA" id="ARBA00010342"/>
    </source>
</evidence>
<evidence type="ECO:0000256" key="3">
    <source>
        <dbReference type="ARBA" id="ARBA00022723"/>
    </source>
</evidence>
<organism evidence="10 11">
    <name type="scientific">Aeromicrobium phragmitis</name>
    <dbReference type="NCBI Taxonomy" id="2478914"/>
    <lineage>
        <taxon>Bacteria</taxon>
        <taxon>Bacillati</taxon>
        <taxon>Actinomycetota</taxon>
        <taxon>Actinomycetes</taxon>
        <taxon>Propionibacteriales</taxon>
        <taxon>Nocardioidaceae</taxon>
        <taxon>Aeromicrobium</taxon>
    </lineage>
</organism>
<proteinExistence type="inferred from homology"/>
<sequence length="311" mass="33416">MSGAMRRWVLLASAIVAVVGLAIAVSSQPSRTLEQQTREVALTIRCPTCAGESIADSTAPVAGAMRLEIEQQLTEGRSPDEVRAWFADRYGAGIVLAPPARGSAGLLWWIPIGVVVLALLVLLRRRDARGRRILLAAVGATAATLIAAWWVTSSRYEPELVSSADRAGGDVLSTAVAQSPGDAQLRLAYGLALEQDGQYREAAEQFEAVTRLEPFDADARYLWASTLVRDGDVDAAMATLDEGLRSTPDHAPSLLLQGVLRWRAGDDSARPLLERFLELQPEDPAAEDVRGLLSGDRTVPELPGIEAETTR</sequence>
<dbReference type="InterPro" id="IPR005616">
    <property type="entry name" value="CcmH/CycL/Ccl2/NrfF_N"/>
</dbReference>
<evidence type="ECO:0000256" key="6">
    <source>
        <dbReference type="PROSITE-ProRule" id="PRU00339"/>
    </source>
</evidence>
<dbReference type="Pfam" id="PF13432">
    <property type="entry name" value="TPR_16"/>
    <property type="match status" value="1"/>
</dbReference>
<dbReference type="InterPro" id="IPR019734">
    <property type="entry name" value="TPR_rpt"/>
</dbReference>
<gene>
    <name evidence="10" type="ORF">D9V41_07585</name>
</gene>
<dbReference type="PANTHER" id="PTHR47870:SF4">
    <property type="entry name" value="CYTOCHROME C-TYPE BIOGENESIS PROTEIN CYCH"/>
    <property type="match status" value="1"/>
</dbReference>
<feature type="repeat" description="TPR" evidence="6">
    <location>
        <begin position="183"/>
        <end position="216"/>
    </location>
</feature>
<keyword evidence="4 7" id="KW-0732">Signal</keyword>
<dbReference type="RefSeq" id="WP_121793940.1">
    <property type="nucleotide sequence ID" value="NZ_RDBF01000004.1"/>
</dbReference>
<protein>
    <recommendedName>
        <fullName evidence="7">Cytochrome c-type biogenesis protein</fullName>
    </recommendedName>
</protein>
<keyword evidence="2 7" id="KW-0349">Heme</keyword>